<feature type="compositionally biased region" description="Polar residues" evidence="1">
    <location>
        <begin position="302"/>
        <end position="314"/>
    </location>
</feature>
<organism evidence="2 3">
    <name type="scientific">Rhizoctonia solani</name>
    <dbReference type="NCBI Taxonomy" id="456999"/>
    <lineage>
        <taxon>Eukaryota</taxon>
        <taxon>Fungi</taxon>
        <taxon>Dikarya</taxon>
        <taxon>Basidiomycota</taxon>
        <taxon>Agaricomycotina</taxon>
        <taxon>Agaricomycetes</taxon>
        <taxon>Cantharellales</taxon>
        <taxon>Ceratobasidiaceae</taxon>
        <taxon>Rhizoctonia</taxon>
    </lineage>
</organism>
<gene>
    <name evidence="2" type="ORF">RDB_LOCUS109075</name>
</gene>
<name>A0A8H3GDU0_9AGAM</name>
<feature type="region of interest" description="Disordered" evidence="1">
    <location>
        <begin position="118"/>
        <end position="188"/>
    </location>
</feature>
<evidence type="ECO:0000313" key="2">
    <source>
        <dbReference type="EMBL" id="CAE6444701.1"/>
    </source>
</evidence>
<evidence type="ECO:0000256" key="1">
    <source>
        <dbReference type="SAM" id="MobiDB-lite"/>
    </source>
</evidence>
<feature type="compositionally biased region" description="Low complexity" evidence="1">
    <location>
        <begin position="122"/>
        <end position="131"/>
    </location>
</feature>
<dbReference type="Proteomes" id="UP000663841">
    <property type="component" value="Unassembled WGS sequence"/>
</dbReference>
<evidence type="ECO:0008006" key="4">
    <source>
        <dbReference type="Google" id="ProtNLM"/>
    </source>
</evidence>
<feature type="region of interest" description="Disordered" evidence="1">
    <location>
        <begin position="299"/>
        <end position="326"/>
    </location>
</feature>
<proteinExistence type="predicted"/>
<dbReference type="AlphaFoldDB" id="A0A8H3GDU0"/>
<dbReference type="EMBL" id="CAJMWW010000106">
    <property type="protein sequence ID" value="CAE6444701.1"/>
    <property type="molecule type" value="Genomic_DNA"/>
</dbReference>
<comment type="caution">
    <text evidence="2">The sequence shown here is derived from an EMBL/GenBank/DDBJ whole genome shotgun (WGS) entry which is preliminary data.</text>
</comment>
<accession>A0A8H3GDU0</accession>
<protein>
    <recommendedName>
        <fullName evidence="4">RRM domain-containing protein</fullName>
    </recommendedName>
</protein>
<sequence>MKQNIRYYTRRTVQIRSRKEPNGTLPNEQRLRSFLLNFGTILDLKFFRILSGAIIFGRPNTAIIVFASPSAATNAIQSSDLNEDESFWQTASILAHSPQLGPAMKNISKIMYPGLTSNFNGQSSSSKSHQQPAGRRPGRPSSGVSQPPAKRHRANNLEGGTEDTSPREYIFISDSSRETTPIAETESPERMRARIAQLEAELDSARIAYDTAMSEQDVAQLADQAEQNRLRAALEAALAQNSVLLKDNVALRKERASAKEGLKRKAKPGDTVLGDMEARMKQLRSGLRRLESDLVLTREQLRSTQTAPASTQASFKPMEGRYASTR</sequence>
<reference evidence="2" key="1">
    <citation type="submission" date="2021-01" db="EMBL/GenBank/DDBJ databases">
        <authorList>
            <person name="Kaushik A."/>
        </authorList>
    </citation>
    <scope>NUCLEOTIDE SEQUENCE</scope>
    <source>
        <strain evidence="2">AG3-T5</strain>
    </source>
</reference>
<evidence type="ECO:0000313" key="3">
    <source>
        <dbReference type="Proteomes" id="UP000663841"/>
    </source>
</evidence>